<dbReference type="AlphaFoldDB" id="A0AAD5MBB8"/>
<organism evidence="2 3">
    <name type="scientific">Parelaphostrongylus tenuis</name>
    <name type="common">Meningeal worm</name>
    <dbReference type="NCBI Taxonomy" id="148309"/>
    <lineage>
        <taxon>Eukaryota</taxon>
        <taxon>Metazoa</taxon>
        <taxon>Ecdysozoa</taxon>
        <taxon>Nematoda</taxon>
        <taxon>Chromadorea</taxon>
        <taxon>Rhabditida</taxon>
        <taxon>Rhabditina</taxon>
        <taxon>Rhabditomorpha</taxon>
        <taxon>Strongyloidea</taxon>
        <taxon>Metastrongylidae</taxon>
        <taxon>Parelaphostrongylus</taxon>
    </lineage>
</organism>
<dbReference type="EMBL" id="JAHQIW010002479">
    <property type="protein sequence ID" value="KAJ1355455.1"/>
    <property type="molecule type" value="Genomic_DNA"/>
</dbReference>
<protein>
    <submittedName>
        <fullName evidence="2">Uncharacterized protein</fullName>
    </submittedName>
</protein>
<feature type="region of interest" description="Disordered" evidence="1">
    <location>
        <begin position="91"/>
        <end position="117"/>
    </location>
</feature>
<dbReference type="Proteomes" id="UP001196413">
    <property type="component" value="Unassembled WGS sequence"/>
</dbReference>
<evidence type="ECO:0000313" key="2">
    <source>
        <dbReference type="EMBL" id="KAJ1355455.1"/>
    </source>
</evidence>
<comment type="caution">
    <text evidence="2">The sequence shown here is derived from an EMBL/GenBank/DDBJ whole genome shotgun (WGS) entry which is preliminary data.</text>
</comment>
<name>A0AAD5MBB8_PARTN</name>
<evidence type="ECO:0000313" key="3">
    <source>
        <dbReference type="Proteomes" id="UP001196413"/>
    </source>
</evidence>
<evidence type="ECO:0000256" key="1">
    <source>
        <dbReference type="SAM" id="MobiDB-lite"/>
    </source>
</evidence>
<accession>A0AAD5MBB8</accession>
<feature type="compositionally biased region" description="Polar residues" evidence="1">
    <location>
        <begin position="97"/>
        <end position="113"/>
    </location>
</feature>
<keyword evidence="3" id="KW-1185">Reference proteome</keyword>
<reference evidence="2" key="1">
    <citation type="submission" date="2021-06" db="EMBL/GenBank/DDBJ databases">
        <title>Parelaphostrongylus tenuis whole genome reference sequence.</title>
        <authorList>
            <person name="Garwood T.J."/>
            <person name="Larsen P.A."/>
            <person name="Fountain-Jones N.M."/>
            <person name="Garbe J.R."/>
            <person name="Macchietto M.G."/>
            <person name="Kania S.A."/>
            <person name="Gerhold R.W."/>
            <person name="Richards J.E."/>
            <person name="Wolf T.M."/>
        </authorList>
    </citation>
    <scope>NUCLEOTIDE SEQUENCE</scope>
    <source>
        <strain evidence="2">MNPRO001-30</strain>
        <tissue evidence="2">Meninges</tissue>
    </source>
</reference>
<proteinExistence type="predicted"/>
<gene>
    <name evidence="2" type="ORF">KIN20_012853</name>
</gene>
<sequence length="237" mass="26475">MVMCTPTILTITTIFPHHLSVSGTLSEKKSVQTTNIIVANWSRQMSQNVVNRAFECRPLVHFDRASLSICHCSPELKFNCTKLSKTLSRSKLETKTTSRNTCTRGQSTNTGHRNGSAPLLFTKQAKQGARSAEEVCNEGAILCSAFGRQPLEKQSGSRSLLPQGASATSALLSMPSRTRSNIRPSIGRPRYAAEPLKPLFHKRSTFRVGRHNMDLFLWIRDKHIPRHCNTRCDCSTY</sequence>